<keyword evidence="2" id="KW-1185">Reference proteome</keyword>
<gene>
    <name evidence="1" type="ORF">Defa_01830</name>
</gene>
<sequence length="99" mass="10794">MQAAAVETPVPPAVPGLYRKDHRPAAALPGSRYPAKNYGCKMLDSQSMQRLKWLPDGESSLLSPSATSFFRDGRGKFALQAFRGANFLQLHAGVSIFQD</sequence>
<proteinExistence type="predicted"/>
<reference evidence="1 2" key="1">
    <citation type="journal article" date="2025" name="Int. J. Syst. Evol. Microbiol.">
        <title>Desulfovibrio falkowii sp. nov., Porphyromonas miyakawae sp. nov., Mediterraneibacter flintii sp. nov. and Owariibacterium komagatae gen. nov., sp. nov., isolated from human faeces.</title>
        <authorList>
            <person name="Hamaguchi T."/>
            <person name="Ohara M."/>
            <person name="Hisatomi A."/>
            <person name="Sekiguchi K."/>
            <person name="Takeda J.I."/>
            <person name="Ueyama J."/>
            <person name="Ito M."/>
            <person name="Nishiwaki H."/>
            <person name="Ogi T."/>
            <person name="Hirayama M."/>
            <person name="Ohkuma M."/>
            <person name="Sakamoto M."/>
            <person name="Ohno K."/>
        </authorList>
    </citation>
    <scope>NUCLEOTIDE SEQUENCE [LARGE SCALE GENOMIC DNA]</scope>
    <source>
        <strain evidence="1 2">13CB8C</strain>
    </source>
</reference>
<protein>
    <submittedName>
        <fullName evidence="1">Uncharacterized protein</fullName>
    </submittedName>
</protein>
<evidence type="ECO:0000313" key="2">
    <source>
        <dbReference type="Proteomes" id="UP001628192"/>
    </source>
</evidence>
<accession>A0ABQ0E4S3</accession>
<name>A0ABQ0E4S3_9BACT</name>
<dbReference type="Proteomes" id="UP001628192">
    <property type="component" value="Unassembled WGS sequence"/>
</dbReference>
<evidence type="ECO:0000313" key="1">
    <source>
        <dbReference type="EMBL" id="GAB1252696.1"/>
    </source>
</evidence>
<comment type="caution">
    <text evidence="1">The sequence shown here is derived from an EMBL/GenBank/DDBJ whole genome shotgun (WGS) entry which is preliminary data.</text>
</comment>
<organism evidence="1 2">
    <name type="scientific">Desulfovibrio falkowii</name>
    <dbReference type="NCBI Taxonomy" id="3136602"/>
    <lineage>
        <taxon>Bacteria</taxon>
        <taxon>Pseudomonadati</taxon>
        <taxon>Thermodesulfobacteriota</taxon>
        <taxon>Desulfovibrionia</taxon>
        <taxon>Desulfovibrionales</taxon>
        <taxon>Desulfovibrionaceae</taxon>
        <taxon>Desulfovibrio</taxon>
    </lineage>
</organism>
<dbReference type="EMBL" id="BAAFSG010000001">
    <property type="protein sequence ID" value="GAB1252696.1"/>
    <property type="molecule type" value="Genomic_DNA"/>
</dbReference>